<dbReference type="GO" id="GO:0006935">
    <property type="term" value="P:chemotaxis"/>
    <property type="evidence" value="ECO:0007669"/>
    <property type="project" value="UniProtKB-KW"/>
</dbReference>
<evidence type="ECO:0000313" key="2">
    <source>
        <dbReference type="EMBL" id="APC40386.1"/>
    </source>
</evidence>
<dbReference type="STRING" id="1552.A7L45_10080"/>
<keyword evidence="3" id="KW-1185">Reference proteome</keyword>
<dbReference type="SUPFAM" id="SSF160246">
    <property type="entry name" value="EspE N-terminal domain-like"/>
    <property type="match status" value="2"/>
</dbReference>
<proteinExistence type="predicted"/>
<dbReference type="Gene3D" id="3.40.1550.10">
    <property type="entry name" value="CheC-like"/>
    <property type="match status" value="1"/>
</dbReference>
<dbReference type="SUPFAM" id="SSF103039">
    <property type="entry name" value="CheC-like"/>
    <property type="match status" value="1"/>
</dbReference>
<dbReference type="Proteomes" id="UP000182569">
    <property type="component" value="Chromosome"/>
</dbReference>
<dbReference type="AlphaFoldDB" id="A0A1J0GG87"/>
<evidence type="ECO:0000256" key="1">
    <source>
        <dbReference type="ARBA" id="ARBA00022500"/>
    </source>
</evidence>
<dbReference type="RefSeq" id="WP_071612675.1">
    <property type="nucleotide sequence ID" value="NZ_CP015756.1"/>
</dbReference>
<sequence length="290" mass="33988">MFSQYFGQYLLNEKYLTFQQLKMAVEYQQSVRLKLGVLAVNAGYMNADQASKVHSMQTKLDRRFGEIAVDMEYLKEEQVEELLSSQRFGHLLLAQALIDKNYISLEKFEEAIYEYKKKYNISEAQFDKLQRDDVDEIIDIYVNLENDKYGTEIKNYIALFMRNVIRFIDSEVYTNEIMKVKEFKTECCMSQRIKNSINFLTYINAKEDVFALFASRYAEEELLTVDEMAKDSVGEFLNLNNGLYLVGMSNIGIELDMEPQTEFFEKTIYSTYVIQIVLPFGTMELIISHL</sequence>
<organism evidence="2 3">
    <name type="scientific">Clostridium estertheticum subsp. estertheticum</name>
    <dbReference type="NCBI Taxonomy" id="1552"/>
    <lineage>
        <taxon>Bacteria</taxon>
        <taxon>Bacillati</taxon>
        <taxon>Bacillota</taxon>
        <taxon>Clostridia</taxon>
        <taxon>Eubacteriales</taxon>
        <taxon>Clostridiaceae</taxon>
        <taxon>Clostridium</taxon>
    </lineage>
</organism>
<gene>
    <name evidence="2" type="ORF">A7L45_10080</name>
</gene>
<dbReference type="InterPro" id="IPR028976">
    <property type="entry name" value="CheC-like_sf"/>
</dbReference>
<dbReference type="KEGG" id="ceu:A7L45_10080"/>
<evidence type="ECO:0008006" key="4">
    <source>
        <dbReference type="Google" id="ProtNLM"/>
    </source>
</evidence>
<dbReference type="OrthoDB" id="5614404at2"/>
<reference evidence="3" key="1">
    <citation type="journal article" date="2016" name="Front. Microbiol.">
        <title>Complete Genome Sequence of Clostridium estertheticum DSM 8809, a Microbe Identified in Spoiled Vacuum Packed Beef.</title>
        <authorList>
            <person name="Yu Z."/>
            <person name="Gunn L."/>
            <person name="Brennan E."/>
            <person name="Reid R."/>
            <person name="Wall P.G."/>
            <person name="Gaora O.P."/>
            <person name="Hurley D."/>
            <person name="Bolton D."/>
            <person name="Fanning S."/>
        </authorList>
    </citation>
    <scope>NUCLEOTIDE SEQUENCE [LARGE SCALE GENOMIC DNA]</scope>
    <source>
        <strain evidence="3">DSM 8809</strain>
    </source>
</reference>
<evidence type="ECO:0000313" key="3">
    <source>
        <dbReference type="Proteomes" id="UP000182569"/>
    </source>
</evidence>
<accession>A0A1J0GG87</accession>
<name>A0A1J0GG87_9CLOT</name>
<keyword evidence="1" id="KW-0145">Chemotaxis</keyword>
<dbReference type="EMBL" id="CP015756">
    <property type="protein sequence ID" value="APC40386.1"/>
    <property type="molecule type" value="Genomic_DNA"/>
</dbReference>
<dbReference type="InterPro" id="IPR037257">
    <property type="entry name" value="T2SS_E_N_sf"/>
</dbReference>
<protein>
    <recommendedName>
        <fullName evidence="4">Chemotaxis protein CheX</fullName>
    </recommendedName>
</protein>